<accession>A0A662ZE80</accession>
<evidence type="ECO:0000313" key="3">
    <source>
        <dbReference type="Proteomes" id="UP000243374"/>
    </source>
</evidence>
<feature type="region of interest" description="Disordered" evidence="1">
    <location>
        <begin position="28"/>
        <end position="59"/>
    </location>
</feature>
<feature type="compositionally biased region" description="Basic and acidic residues" evidence="1">
    <location>
        <begin position="42"/>
        <end position="59"/>
    </location>
</feature>
<dbReference type="EMBL" id="FOSF01000071">
    <property type="protein sequence ID" value="SFK41754.1"/>
    <property type="molecule type" value="Genomic_DNA"/>
</dbReference>
<dbReference type="Proteomes" id="UP000243374">
    <property type="component" value="Unassembled WGS sequence"/>
</dbReference>
<evidence type="ECO:0000313" key="2">
    <source>
        <dbReference type="EMBL" id="SFK41754.1"/>
    </source>
</evidence>
<keyword evidence="3" id="KW-1185">Reference proteome</keyword>
<protein>
    <submittedName>
        <fullName evidence="2">Uncharacterized protein</fullName>
    </submittedName>
</protein>
<organism evidence="2 3">
    <name type="scientific">Succinivibrio dextrinosolvens</name>
    <dbReference type="NCBI Taxonomy" id="83771"/>
    <lineage>
        <taxon>Bacteria</taxon>
        <taxon>Pseudomonadati</taxon>
        <taxon>Pseudomonadota</taxon>
        <taxon>Gammaproteobacteria</taxon>
        <taxon>Aeromonadales</taxon>
        <taxon>Succinivibrionaceae</taxon>
        <taxon>Succinivibrio</taxon>
    </lineage>
</organism>
<sequence>MFLQVLAKHLLNFKPFLKCVFYISHPNDGDDGGDGDDEDEVAHDKNDDAPLHAHVDDDV</sequence>
<dbReference type="AlphaFoldDB" id="A0A662ZE80"/>
<evidence type="ECO:0000256" key="1">
    <source>
        <dbReference type="SAM" id="MobiDB-lite"/>
    </source>
</evidence>
<reference evidence="2 3" key="1">
    <citation type="submission" date="2016-10" db="EMBL/GenBank/DDBJ databases">
        <authorList>
            <person name="Varghese N."/>
            <person name="Submissions S."/>
        </authorList>
    </citation>
    <scope>NUCLEOTIDE SEQUENCE [LARGE SCALE GENOMIC DNA]</scope>
    <source>
        <strain evidence="2 3">22B</strain>
    </source>
</reference>
<name>A0A662ZE80_9GAMM</name>
<proteinExistence type="predicted"/>
<feature type="compositionally biased region" description="Acidic residues" evidence="1">
    <location>
        <begin position="29"/>
        <end position="41"/>
    </location>
</feature>
<gene>
    <name evidence="2" type="ORF">SAMN04487865_10718</name>
</gene>